<dbReference type="EMBL" id="FJUY01000004">
    <property type="protein sequence ID" value="CZT17764.1"/>
    <property type="molecule type" value="Genomic_DNA"/>
</dbReference>
<dbReference type="AlphaFoldDB" id="A0A2D3V5G9"/>
<dbReference type="GeneID" id="35598801"/>
<sequence>MSATFFFFFFITDNKFHDNTCCNTYHNNTSSDINDIASYLHEHQSRHRPRSVTRHHPTYQQPVYIPEMRRRRETGESFSDDGWPWTQIMRF</sequence>
<accession>A0A2D3V5G9</accession>
<reference evidence="1 2" key="1">
    <citation type="submission" date="2016-03" db="EMBL/GenBank/DDBJ databases">
        <authorList>
            <person name="Ploux O."/>
        </authorList>
    </citation>
    <scope>NUCLEOTIDE SEQUENCE [LARGE SCALE GENOMIC DNA]</scope>
    <source>
        <strain evidence="1 2">URUG2</strain>
    </source>
</reference>
<dbReference type="Proteomes" id="UP000225277">
    <property type="component" value="Unassembled WGS sequence"/>
</dbReference>
<dbReference type="RefSeq" id="XP_023624655.1">
    <property type="nucleotide sequence ID" value="XM_023768887.1"/>
</dbReference>
<proteinExistence type="predicted"/>
<protein>
    <submittedName>
        <fullName evidence="1">Uncharacterized protein</fullName>
    </submittedName>
</protein>
<evidence type="ECO:0000313" key="2">
    <source>
        <dbReference type="Proteomes" id="UP000225277"/>
    </source>
</evidence>
<name>A0A2D3V5G9_9PEZI</name>
<evidence type="ECO:0000313" key="1">
    <source>
        <dbReference type="EMBL" id="CZT17764.1"/>
    </source>
</evidence>
<organism evidence="1 2">
    <name type="scientific">Ramularia collo-cygni</name>
    <dbReference type="NCBI Taxonomy" id="112498"/>
    <lineage>
        <taxon>Eukaryota</taxon>
        <taxon>Fungi</taxon>
        <taxon>Dikarya</taxon>
        <taxon>Ascomycota</taxon>
        <taxon>Pezizomycotina</taxon>
        <taxon>Dothideomycetes</taxon>
        <taxon>Dothideomycetidae</taxon>
        <taxon>Mycosphaerellales</taxon>
        <taxon>Mycosphaerellaceae</taxon>
        <taxon>Ramularia</taxon>
    </lineage>
</organism>
<gene>
    <name evidence="1" type="ORF">RCC_03602</name>
</gene>
<keyword evidence="2" id="KW-1185">Reference proteome</keyword>